<keyword evidence="3" id="KW-1185">Reference proteome</keyword>
<dbReference type="EMBL" id="ML119684">
    <property type="protein sequence ID" value="RPA80898.1"/>
    <property type="molecule type" value="Genomic_DNA"/>
</dbReference>
<evidence type="ECO:0000313" key="2">
    <source>
        <dbReference type="EMBL" id="RPA80898.1"/>
    </source>
</evidence>
<dbReference type="OrthoDB" id="5381543at2759"/>
<sequence length="183" mass="19240">MSAFRTAVLRVQAPLRTVAYRPLSTTAVRPKSIIDETIDKAKQAAEAVSKTAGNVLLKGIDASEKVSEQTGIKPQSANTAHKAENAKQATAETAHNMQNQSADELAGKAKGTAHEYMGKAQGTASEYTGKAKGTASEYAGKAKKMANEAASEIQNETGFASDKAKQTVNKIEGGNDRVGRPGY</sequence>
<evidence type="ECO:0008006" key="4">
    <source>
        <dbReference type="Google" id="ProtNLM"/>
    </source>
</evidence>
<feature type="region of interest" description="Disordered" evidence="1">
    <location>
        <begin position="153"/>
        <end position="183"/>
    </location>
</feature>
<protein>
    <recommendedName>
        <fullName evidence="4">LEA domain protein</fullName>
    </recommendedName>
</protein>
<gene>
    <name evidence="2" type="ORF">BJ508DRAFT_415154</name>
</gene>
<evidence type="ECO:0000256" key="1">
    <source>
        <dbReference type="SAM" id="MobiDB-lite"/>
    </source>
</evidence>
<feature type="region of interest" description="Disordered" evidence="1">
    <location>
        <begin position="64"/>
        <end position="101"/>
    </location>
</feature>
<name>A0A3N4I8B9_ASCIM</name>
<feature type="compositionally biased region" description="Polar residues" evidence="1">
    <location>
        <begin position="87"/>
        <end position="101"/>
    </location>
</feature>
<feature type="compositionally biased region" description="Basic and acidic residues" evidence="1">
    <location>
        <begin position="173"/>
        <end position="183"/>
    </location>
</feature>
<feature type="compositionally biased region" description="Polar residues" evidence="1">
    <location>
        <begin position="68"/>
        <end position="79"/>
    </location>
</feature>
<organism evidence="2 3">
    <name type="scientific">Ascobolus immersus RN42</name>
    <dbReference type="NCBI Taxonomy" id="1160509"/>
    <lineage>
        <taxon>Eukaryota</taxon>
        <taxon>Fungi</taxon>
        <taxon>Dikarya</taxon>
        <taxon>Ascomycota</taxon>
        <taxon>Pezizomycotina</taxon>
        <taxon>Pezizomycetes</taxon>
        <taxon>Pezizales</taxon>
        <taxon>Ascobolaceae</taxon>
        <taxon>Ascobolus</taxon>
    </lineage>
</organism>
<reference evidence="2 3" key="1">
    <citation type="journal article" date="2018" name="Nat. Ecol. Evol.">
        <title>Pezizomycetes genomes reveal the molecular basis of ectomycorrhizal truffle lifestyle.</title>
        <authorList>
            <person name="Murat C."/>
            <person name="Payen T."/>
            <person name="Noel B."/>
            <person name="Kuo A."/>
            <person name="Morin E."/>
            <person name="Chen J."/>
            <person name="Kohler A."/>
            <person name="Krizsan K."/>
            <person name="Balestrini R."/>
            <person name="Da Silva C."/>
            <person name="Montanini B."/>
            <person name="Hainaut M."/>
            <person name="Levati E."/>
            <person name="Barry K.W."/>
            <person name="Belfiori B."/>
            <person name="Cichocki N."/>
            <person name="Clum A."/>
            <person name="Dockter R.B."/>
            <person name="Fauchery L."/>
            <person name="Guy J."/>
            <person name="Iotti M."/>
            <person name="Le Tacon F."/>
            <person name="Lindquist E.A."/>
            <person name="Lipzen A."/>
            <person name="Malagnac F."/>
            <person name="Mello A."/>
            <person name="Molinier V."/>
            <person name="Miyauchi S."/>
            <person name="Poulain J."/>
            <person name="Riccioni C."/>
            <person name="Rubini A."/>
            <person name="Sitrit Y."/>
            <person name="Splivallo R."/>
            <person name="Traeger S."/>
            <person name="Wang M."/>
            <person name="Zifcakova L."/>
            <person name="Wipf D."/>
            <person name="Zambonelli A."/>
            <person name="Paolocci F."/>
            <person name="Nowrousian M."/>
            <person name="Ottonello S."/>
            <person name="Baldrian P."/>
            <person name="Spatafora J.W."/>
            <person name="Henrissat B."/>
            <person name="Nagy L.G."/>
            <person name="Aury J.M."/>
            <person name="Wincker P."/>
            <person name="Grigoriev I.V."/>
            <person name="Bonfante P."/>
            <person name="Martin F.M."/>
        </authorList>
    </citation>
    <scope>NUCLEOTIDE SEQUENCE [LARGE SCALE GENOMIC DNA]</scope>
    <source>
        <strain evidence="2 3">RN42</strain>
    </source>
</reference>
<accession>A0A3N4I8B9</accession>
<evidence type="ECO:0000313" key="3">
    <source>
        <dbReference type="Proteomes" id="UP000275078"/>
    </source>
</evidence>
<dbReference type="Proteomes" id="UP000275078">
    <property type="component" value="Unassembled WGS sequence"/>
</dbReference>
<dbReference type="STRING" id="1160509.A0A3N4I8B9"/>
<dbReference type="AlphaFoldDB" id="A0A3N4I8B9"/>
<proteinExistence type="predicted"/>